<keyword evidence="5" id="KW-1185">Reference proteome</keyword>
<dbReference type="EMBL" id="JAAAXW010000160">
    <property type="protein sequence ID" value="KAF9541644.1"/>
    <property type="molecule type" value="Genomic_DNA"/>
</dbReference>
<gene>
    <name evidence="4" type="ORF">EC957_002885</name>
</gene>
<dbReference type="PANTHER" id="PTHR10067:SF17">
    <property type="entry name" value="PHOSPHATIDYLSERINE DECARBOXYLASE PROENZYME 2"/>
    <property type="match status" value="1"/>
</dbReference>
<feature type="compositionally biased region" description="Low complexity" evidence="3">
    <location>
        <begin position="147"/>
        <end position="160"/>
    </location>
</feature>
<reference evidence="4" key="1">
    <citation type="journal article" date="2020" name="Fungal Divers.">
        <title>Resolving the Mortierellaceae phylogeny through synthesis of multi-gene phylogenetics and phylogenomics.</title>
        <authorList>
            <person name="Vandepol N."/>
            <person name="Liber J."/>
            <person name="Desiro A."/>
            <person name="Na H."/>
            <person name="Kennedy M."/>
            <person name="Barry K."/>
            <person name="Grigoriev I.V."/>
            <person name="Miller A.N."/>
            <person name="O'Donnell K."/>
            <person name="Stajich J.E."/>
            <person name="Bonito G."/>
        </authorList>
    </citation>
    <scope>NUCLEOTIDE SEQUENCE</scope>
    <source>
        <strain evidence="4">NRRL 2591</strain>
    </source>
</reference>
<evidence type="ECO:0000256" key="2">
    <source>
        <dbReference type="ARBA" id="ARBA00023239"/>
    </source>
</evidence>
<evidence type="ECO:0008006" key="6">
    <source>
        <dbReference type="Google" id="ProtNLM"/>
    </source>
</evidence>
<evidence type="ECO:0000256" key="3">
    <source>
        <dbReference type="SAM" id="MobiDB-lite"/>
    </source>
</evidence>
<dbReference type="PANTHER" id="PTHR10067">
    <property type="entry name" value="PHOSPHATIDYLSERINE DECARBOXYLASE"/>
    <property type="match status" value="1"/>
</dbReference>
<dbReference type="Proteomes" id="UP000723463">
    <property type="component" value="Unassembled WGS sequence"/>
</dbReference>
<sequence>MSQPLATPQPQGTKPVGIEELDDIEQVAQGLNIQDLQSPSSPSSPTSGQQQQQWSYFAVREGLQGIKRIIGTRLAGGKEILVTRSRSTTSVTSVTIAAATDESEGVVADVRSTRREHVHFEEEEVLSDVEEVFSDADEDVDTDVDGEGVVSPPSSPQLSPTLEGGEERRKGKKKVYPGTINARFVKRQSAKQSMRGLEHALKASIAKTGPKQESARLFDGGILTSANQKKWYHTALPVNWIQKLSSEYHFGNYVITDRETGTKVWEDMPIYARIGMHLLFAGMFDRTVAKTHRIQHLFSVESVNQGRNFDAPESVAQIPHFIKTYKLDLSELLEPDLSKYSSFNRFFYRKLRPDARPIHQKANPNIIVSSADCRLCVFESIHAATKVWVKGKSFSLENLLRDPVLASQFEGGSIALFRLAPQDYHRFHSPVKGVVMEEAVKIGGGYVTVNPMAVNNVDVDVFTENVRKVTVIGLDPVVHEEGGASEGGGEGEDGGEVVEKCVFVSIGALLVGSIELTGAKSAGTRLEKGDELGYFAYGGSTCILLFQPGSVRFDEDLVATSLKGLETLVKMGEQIGERAGPVAPPS</sequence>
<feature type="region of interest" description="Disordered" evidence="3">
    <location>
        <begin position="31"/>
        <end position="53"/>
    </location>
</feature>
<feature type="compositionally biased region" description="Low complexity" evidence="3">
    <location>
        <begin position="34"/>
        <end position="53"/>
    </location>
</feature>
<name>A0A9P6F2W4_9FUNG</name>
<dbReference type="GO" id="GO:0004609">
    <property type="term" value="F:phosphatidylserine decarboxylase activity"/>
    <property type="evidence" value="ECO:0007669"/>
    <property type="project" value="InterPro"/>
</dbReference>
<dbReference type="GO" id="GO:0008654">
    <property type="term" value="P:phospholipid biosynthetic process"/>
    <property type="evidence" value="ECO:0007669"/>
    <property type="project" value="InterPro"/>
</dbReference>
<dbReference type="AlphaFoldDB" id="A0A9P6F2W4"/>
<evidence type="ECO:0000256" key="1">
    <source>
        <dbReference type="ARBA" id="ARBA00022793"/>
    </source>
</evidence>
<evidence type="ECO:0000313" key="4">
    <source>
        <dbReference type="EMBL" id="KAF9541644.1"/>
    </source>
</evidence>
<accession>A0A9P6F2W4</accession>
<organism evidence="4 5">
    <name type="scientific">Mortierella hygrophila</name>
    <dbReference type="NCBI Taxonomy" id="979708"/>
    <lineage>
        <taxon>Eukaryota</taxon>
        <taxon>Fungi</taxon>
        <taxon>Fungi incertae sedis</taxon>
        <taxon>Mucoromycota</taxon>
        <taxon>Mortierellomycotina</taxon>
        <taxon>Mortierellomycetes</taxon>
        <taxon>Mortierellales</taxon>
        <taxon>Mortierellaceae</taxon>
        <taxon>Mortierella</taxon>
    </lineage>
</organism>
<comment type="caution">
    <text evidence="4">The sequence shown here is derived from an EMBL/GenBank/DDBJ whole genome shotgun (WGS) entry which is preliminary data.</text>
</comment>
<dbReference type="Pfam" id="PF02666">
    <property type="entry name" value="PS_Dcarbxylase"/>
    <property type="match status" value="1"/>
</dbReference>
<evidence type="ECO:0000313" key="5">
    <source>
        <dbReference type="Proteomes" id="UP000723463"/>
    </source>
</evidence>
<protein>
    <recommendedName>
        <fullName evidence="6">Phosphatidylserine decarboxylase</fullName>
    </recommendedName>
</protein>
<keyword evidence="2" id="KW-0456">Lyase</keyword>
<proteinExistence type="predicted"/>
<feature type="region of interest" description="Disordered" evidence="3">
    <location>
        <begin position="139"/>
        <end position="173"/>
    </location>
</feature>
<dbReference type="InterPro" id="IPR003817">
    <property type="entry name" value="PS_Dcarbxylase"/>
</dbReference>
<keyword evidence="1" id="KW-0210">Decarboxylase</keyword>